<keyword evidence="9 11" id="KW-1133">Transmembrane helix</keyword>
<dbReference type="PRINTS" id="PR00943">
    <property type="entry name" value="CUATPASE"/>
</dbReference>
<dbReference type="CDD" id="cd02094">
    <property type="entry name" value="P-type_ATPase_Cu-like"/>
    <property type="match status" value="1"/>
</dbReference>
<dbReference type="Proteomes" id="UP000228495">
    <property type="component" value="Unassembled WGS sequence"/>
</dbReference>
<dbReference type="InterPro" id="IPR008250">
    <property type="entry name" value="ATPase_P-typ_transduc_dom_A_sf"/>
</dbReference>
<dbReference type="AlphaFoldDB" id="A0A2H0BI37"/>
<dbReference type="SUPFAM" id="SSF55008">
    <property type="entry name" value="HMA, heavy metal-associated domain"/>
    <property type="match status" value="1"/>
</dbReference>
<dbReference type="InterPro" id="IPR023299">
    <property type="entry name" value="ATPase_P-typ_cyto_dom_N"/>
</dbReference>
<keyword evidence="6 11" id="KW-0547">Nucleotide-binding</keyword>
<dbReference type="SFLD" id="SFLDF00027">
    <property type="entry name" value="p-type_atpase"/>
    <property type="match status" value="1"/>
</dbReference>
<evidence type="ECO:0000256" key="1">
    <source>
        <dbReference type="ARBA" id="ARBA00004651"/>
    </source>
</evidence>
<reference evidence="13 14" key="1">
    <citation type="submission" date="2017-09" db="EMBL/GenBank/DDBJ databases">
        <title>Depth-based differentiation of microbial function through sediment-hosted aquifers and enrichment of novel symbionts in the deep terrestrial subsurface.</title>
        <authorList>
            <person name="Probst A.J."/>
            <person name="Ladd B."/>
            <person name="Jarett J.K."/>
            <person name="Geller-Mcgrath D.E."/>
            <person name="Sieber C.M."/>
            <person name="Emerson J.B."/>
            <person name="Anantharaman K."/>
            <person name="Thomas B.C."/>
            <person name="Malmstrom R."/>
            <person name="Stieglmeier M."/>
            <person name="Klingl A."/>
            <person name="Woyke T."/>
            <person name="Ryan C.M."/>
            <person name="Banfield J.F."/>
        </authorList>
    </citation>
    <scope>NUCLEOTIDE SEQUENCE [LARGE SCALE GENOMIC DNA]</scope>
    <source>
        <strain evidence="13">CG22_combo_CG10-13_8_21_14_all_39_12</strain>
    </source>
</reference>
<feature type="transmembrane region" description="Helical" evidence="11">
    <location>
        <begin position="111"/>
        <end position="134"/>
    </location>
</feature>
<dbReference type="SUPFAM" id="SSF81665">
    <property type="entry name" value="Calcium ATPase, transmembrane domain M"/>
    <property type="match status" value="1"/>
</dbReference>
<keyword evidence="7 11" id="KW-0067">ATP-binding</keyword>
<dbReference type="GO" id="GO:0043682">
    <property type="term" value="F:P-type divalent copper transporter activity"/>
    <property type="evidence" value="ECO:0007669"/>
    <property type="project" value="TreeGrafter"/>
</dbReference>
<proteinExistence type="inferred from homology"/>
<accession>A0A2H0BI37</accession>
<dbReference type="NCBIfam" id="TIGR01525">
    <property type="entry name" value="ATPase-IB_hvy"/>
    <property type="match status" value="1"/>
</dbReference>
<dbReference type="PANTHER" id="PTHR43520">
    <property type="entry name" value="ATP7, ISOFORM B"/>
    <property type="match status" value="1"/>
</dbReference>
<feature type="transmembrane region" description="Helical" evidence="11">
    <location>
        <begin position="226"/>
        <end position="244"/>
    </location>
</feature>
<dbReference type="Gene3D" id="3.30.70.100">
    <property type="match status" value="1"/>
</dbReference>
<name>A0A2H0BI37_UNCKA</name>
<evidence type="ECO:0000313" key="13">
    <source>
        <dbReference type="EMBL" id="PIP56678.1"/>
    </source>
</evidence>
<evidence type="ECO:0000259" key="12">
    <source>
        <dbReference type="PROSITE" id="PS50846"/>
    </source>
</evidence>
<dbReference type="GO" id="GO:0016887">
    <property type="term" value="F:ATP hydrolysis activity"/>
    <property type="evidence" value="ECO:0007669"/>
    <property type="project" value="InterPro"/>
</dbReference>
<evidence type="ECO:0000256" key="7">
    <source>
        <dbReference type="ARBA" id="ARBA00022840"/>
    </source>
</evidence>
<dbReference type="FunFam" id="2.70.150.10:FF:000020">
    <property type="entry name" value="Copper-exporting P-type ATPase A"/>
    <property type="match status" value="1"/>
</dbReference>
<dbReference type="NCBIfam" id="TIGR01494">
    <property type="entry name" value="ATPase_P-type"/>
    <property type="match status" value="1"/>
</dbReference>
<dbReference type="InterPro" id="IPR017969">
    <property type="entry name" value="Heavy-metal-associated_CS"/>
</dbReference>
<dbReference type="InterPro" id="IPR059000">
    <property type="entry name" value="ATPase_P-type_domA"/>
</dbReference>
<dbReference type="Pfam" id="PF00702">
    <property type="entry name" value="Hydrolase"/>
    <property type="match status" value="1"/>
</dbReference>
<keyword evidence="4 11" id="KW-0812">Transmembrane</keyword>
<protein>
    <submittedName>
        <fullName evidence="13">Copper-translocating P-type ATPase</fullName>
    </submittedName>
</protein>
<keyword evidence="5 11" id="KW-0479">Metal-binding</keyword>
<dbReference type="GO" id="GO:0005886">
    <property type="term" value="C:plasma membrane"/>
    <property type="evidence" value="ECO:0007669"/>
    <property type="project" value="UniProtKB-SubCell"/>
</dbReference>
<feature type="transmembrane region" description="Helical" evidence="11">
    <location>
        <begin position="736"/>
        <end position="755"/>
    </location>
</feature>
<dbReference type="CDD" id="cd00371">
    <property type="entry name" value="HMA"/>
    <property type="match status" value="1"/>
</dbReference>
<dbReference type="Gene3D" id="2.70.150.10">
    <property type="entry name" value="Calcium-transporting ATPase, cytoplasmic transduction domain A"/>
    <property type="match status" value="1"/>
</dbReference>
<feature type="transmembrane region" description="Helical" evidence="11">
    <location>
        <begin position="381"/>
        <end position="404"/>
    </location>
</feature>
<feature type="transmembrane region" description="Helical" evidence="11">
    <location>
        <begin position="761"/>
        <end position="783"/>
    </location>
</feature>
<feature type="domain" description="HMA" evidence="12">
    <location>
        <begin position="2"/>
        <end position="68"/>
    </location>
</feature>
<dbReference type="Pfam" id="PF00122">
    <property type="entry name" value="E1-E2_ATPase"/>
    <property type="match status" value="1"/>
</dbReference>
<dbReference type="InterPro" id="IPR036412">
    <property type="entry name" value="HAD-like_sf"/>
</dbReference>
<evidence type="ECO:0000256" key="3">
    <source>
        <dbReference type="ARBA" id="ARBA00022475"/>
    </source>
</evidence>
<dbReference type="GO" id="GO:0005507">
    <property type="term" value="F:copper ion binding"/>
    <property type="evidence" value="ECO:0007669"/>
    <property type="project" value="TreeGrafter"/>
</dbReference>
<dbReference type="InterPro" id="IPR023214">
    <property type="entry name" value="HAD_sf"/>
</dbReference>
<dbReference type="SFLD" id="SFLDS00003">
    <property type="entry name" value="Haloacid_Dehalogenase"/>
    <property type="match status" value="1"/>
</dbReference>
<comment type="similarity">
    <text evidence="2 11">Belongs to the cation transport ATPase (P-type) (TC 3.A.3) family. Type IB subfamily.</text>
</comment>
<gene>
    <name evidence="13" type="ORF">COX05_01755</name>
</gene>
<dbReference type="InterPro" id="IPR018303">
    <property type="entry name" value="ATPase_P-typ_P_site"/>
</dbReference>
<comment type="caution">
    <text evidence="13">The sequence shown here is derived from an EMBL/GenBank/DDBJ whole genome shotgun (WGS) entry which is preliminary data.</text>
</comment>
<evidence type="ECO:0000256" key="11">
    <source>
        <dbReference type="RuleBase" id="RU362081"/>
    </source>
</evidence>
<keyword evidence="3 11" id="KW-1003">Cell membrane</keyword>
<dbReference type="InterPro" id="IPR023298">
    <property type="entry name" value="ATPase_P-typ_TM_dom_sf"/>
</dbReference>
<evidence type="ECO:0000313" key="14">
    <source>
        <dbReference type="Proteomes" id="UP000228495"/>
    </source>
</evidence>
<comment type="subcellular location">
    <subcellularLocation>
        <location evidence="1">Cell membrane</location>
        <topology evidence="1">Multi-pass membrane protein</topology>
    </subcellularLocation>
</comment>
<dbReference type="SUPFAM" id="SSF56784">
    <property type="entry name" value="HAD-like"/>
    <property type="match status" value="1"/>
</dbReference>
<dbReference type="EMBL" id="PCSU01000026">
    <property type="protein sequence ID" value="PIP56678.1"/>
    <property type="molecule type" value="Genomic_DNA"/>
</dbReference>
<evidence type="ECO:0000256" key="6">
    <source>
        <dbReference type="ARBA" id="ARBA00022741"/>
    </source>
</evidence>
<keyword evidence="10 11" id="KW-0472">Membrane</keyword>
<evidence type="ECO:0000256" key="8">
    <source>
        <dbReference type="ARBA" id="ARBA00022967"/>
    </source>
</evidence>
<dbReference type="PROSITE" id="PS00154">
    <property type="entry name" value="ATPASE_E1_E2"/>
    <property type="match status" value="1"/>
</dbReference>
<dbReference type="GO" id="GO:0055070">
    <property type="term" value="P:copper ion homeostasis"/>
    <property type="evidence" value="ECO:0007669"/>
    <property type="project" value="TreeGrafter"/>
</dbReference>
<dbReference type="InterPro" id="IPR044492">
    <property type="entry name" value="P_typ_ATPase_HD_dom"/>
</dbReference>
<dbReference type="InterPro" id="IPR006121">
    <property type="entry name" value="HMA_dom"/>
</dbReference>
<dbReference type="SUPFAM" id="SSF81653">
    <property type="entry name" value="Calcium ATPase, transduction domain A"/>
    <property type="match status" value="1"/>
</dbReference>
<dbReference type="PROSITE" id="PS01229">
    <property type="entry name" value="COF_2"/>
    <property type="match status" value="1"/>
</dbReference>
<organism evidence="13 14">
    <name type="scientific">candidate division WWE3 bacterium CG22_combo_CG10-13_8_21_14_all_39_12</name>
    <dbReference type="NCBI Taxonomy" id="1975094"/>
    <lineage>
        <taxon>Bacteria</taxon>
        <taxon>Katanobacteria</taxon>
    </lineage>
</organism>
<keyword evidence="8" id="KW-1278">Translocase</keyword>
<dbReference type="InterPro" id="IPR001757">
    <property type="entry name" value="P_typ_ATPase"/>
</dbReference>
<feature type="transmembrane region" description="Helical" evidence="11">
    <location>
        <begin position="154"/>
        <end position="173"/>
    </location>
</feature>
<evidence type="ECO:0000256" key="2">
    <source>
        <dbReference type="ARBA" id="ARBA00006024"/>
    </source>
</evidence>
<dbReference type="InterPro" id="IPR027256">
    <property type="entry name" value="P-typ_ATPase_IB"/>
</dbReference>
<evidence type="ECO:0000256" key="9">
    <source>
        <dbReference type="ARBA" id="ARBA00022989"/>
    </source>
</evidence>
<dbReference type="PANTHER" id="PTHR43520:SF8">
    <property type="entry name" value="P-TYPE CU(+) TRANSPORTER"/>
    <property type="match status" value="1"/>
</dbReference>
<dbReference type="PRINTS" id="PR00119">
    <property type="entry name" value="CATATPASE"/>
</dbReference>
<dbReference type="Gene3D" id="3.40.50.1000">
    <property type="entry name" value="HAD superfamily/HAD-like"/>
    <property type="match status" value="1"/>
</dbReference>
<dbReference type="PROSITE" id="PS50846">
    <property type="entry name" value="HMA_2"/>
    <property type="match status" value="1"/>
</dbReference>
<evidence type="ECO:0000256" key="4">
    <source>
        <dbReference type="ARBA" id="ARBA00022692"/>
    </source>
</evidence>
<evidence type="ECO:0000256" key="10">
    <source>
        <dbReference type="ARBA" id="ARBA00023136"/>
    </source>
</evidence>
<feature type="transmembrane region" description="Helical" evidence="11">
    <location>
        <begin position="416"/>
        <end position="437"/>
    </location>
</feature>
<dbReference type="Gene3D" id="3.40.1110.10">
    <property type="entry name" value="Calcium-transporting ATPase, cytoplasmic domain N"/>
    <property type="match status" value="1"/>
</dbReference>
<feature type="transmembrane region" description="Helical" evidence="11">
    <location>
        <begin position="194"/>
        <end position="214"/>
    </location>
</feature>
<dbReference type="GO" id="GO:0005524">
    <property type="term" value="F:ATP binding"/>
    <property type="evidence" value="ECO:0007669"/>
    <property type="project" value="UniProtKB-UniRule"/>
</dbReference>
<dbReference type="NCBIfam" id="TIGR01511">
    <property type="entry name" value="ATPase-IB1_Cu"/>
    <property type="match status" value="1"/>
</dbReference>
<dbReference type="Pfam" id="PF00403">
    <property type="entry name" value="HMA"/>
    <property type="match status" value="1"/>
</dbReference>
<dbReference type="InterPro" id="IPR036163">
    <property type="entry name" value="HMA_dom_sf"/>
</dbReference>
<evidence type="ECO:0000256" key="5">
    <source>
        <dbReference type="ARBA" id="ARBA00022723"/>
    </source>
</evidence>
<sequence length="789" mass="84927">MKKEIFPIIGMHCAACKNLLEKMVSRVDGVSFVNVNYATEKMTVEYDEVTTSIDKIQGAVKSAGSYRLLVSDEEYVLASPTEASKIDSNQNTDKQAKDIKLLELKRLQHKVFLVGLGVIPFVLMMVIMILHSFYPAIMMPEFGTISFSQTGYSINLFFLIQFVIATPLLFWGGSQFFVSAYSAFKSKTANMDTLVAIGTFTAWMFSTVVTFFPFIFESYGGKEVDVFFEAEVFIVFFILLGRLLEARAKTQTGSAIEKLLHMQAKEARVLRDGVEVVILIDQVIVGDEIVIRPGDKIPVDGVITKGTTSIDESMLSGEPIPVEKTVGDVVVAASINKSGYIVFTAQKVGKDTMFAQIIKMVEEAQGSQAKVQKLADKISSVFVPIVVVIAVLSVVFWLVIAPGLGFVPVDINPIQLAVYIATTVLIIACPCALGLATPTAIMVGTGKAAQKGILVKDAQALESLHNVDAIVFDKTGTLTYGKPTVGEFITFMDLEVEDLLRGIAAVENLSSHPLSDAVVSYATEKGIGITDIVVTDFNNHEGKGVSGIVEGKKFVIGKQSLIEDQVGIISSVVLAQINNLREQGNTLVIVAIEKQVVGVFGISDEIKPESKDMVSQLHGMGIAVIMLTGDHKNAAEIIAEKLGIDRVISDVLPQDKANAIRRLTSEIGKDAVIAMVGDGINDAPALAQADIGIAMGTGTDIAIETGDIVLVKGTLEKVVEAIEISRQTFTVIKQNLFWAFGYNVIGIPVAAGVLYPFFGLLLSPIIASGAMAFSSVSVVLNSLRLKSIT</sequence>
<dbReference type="PRINTS" id="PR00942">
    <property type="entry name" value="CUATPASEI"/>
</dbReference>
<dbReference type="SFLD" id="SFLDG00002">
    <property type="entry name" value="C1.7:_P-type_atpase_like"/>
    <property type="match status" value="1"/>
</dbReference>
<dbReference type="PROSITE" id="PS01047">
    <property type="entry name" value="HMA_1"/>
    <property type="match status" value="1"/>
</dbReference>